<gene>
    <name evidence="1" type="ORF">SAMN04489841_4106</name>
</gene>
<dbReference type="AlphaFoldDB" id="A0A1H9Q794"/>
<accession>A0A1H9Q794</accession>
<dbReference type="EMBL" id="FOFD01000006">
    <property type="protein sequence ID" value="SER56310.1"/>
    <property type="molecule type" value="Genomic_DNA"/>
</dbReference>
<keyword evidence="2" id="KW-1185">Reference proteome</keyword>
<dbReference type="Proteomes" id="UP000199114">
    <property type="component" value="Unassembled WGS sequence"/>
</dbReference>
<evidence type="ECO:0000313" key="1">
    <source>
        <dbReference type="EMBL" id="SER56310.1"/>
    </source>
</evidence>
<proteinExistence type="predicted"/>
<organism evidence="1 2">
    <name type="scientific">Natrinema salaciae</name>
    <dbReference type="NCBI Taxonomy" id="1186196"/>
    <lineage>
        <taxon>Archaea</taxon>
        <taxon>Methanobacteriati</taxon>
        <taxon>Methanobacteriota</taxon>
        <taxon>Stenosarchaea group</taxon>
        <taxon>Halobacteria</taxon>
        <taxon>Halobacteriales</taxon>
        <taxon>Natrialbaceae</taxon>
        <taxon>Natrinema</taxon>
    </lineage>
</organism>
<name>A0A1H9Q794_9EURY</name>
<evidence type="ECO:0000313" key="2">
    <source>
        <dbReference type="Proteomes" id="UP000199114"/>
    </source>
</evidence>
<sequence>MRAAEEGGLEAGCAAGRHVRDRIADVESTRDAEFVERVLDVVGVGLAPLVPLERRVSPADDVEVEFVVVGDERGSLVAVVRDESDRRPLAEVTNRVDIVVGPALARPKAIVGPSRGVRLFALPEPRGIDAEVPAVFPDPFAVVRPELATLRRRGGRSQVGEGGVGGVGVHLRIGPGTLEDDSVHIEQHWRRHSSGVGTDG</sequence>
<reference evidence="2" key="1">
    <citation type="submission" date="2016-10" db="EMBL/GenBank/DDBJ databases">
        <authorList>
            <person name="Varghese N."/>
            <person name="Submissions S."/>
        </authorList>
    </citation>
    <scope>NUCLEOTIDE SEQUENCE [LARGE SCALE GENOMIC DNA]</scope>
    <source>
        <strain evidence="2">DSM 25055</strain>
    </source>
</reference>
<protein>
    <submittedName>
        <fullName evidence="1">Uncharacterized protein</fullName>
    </submittedName>
</protein>